<evidence type="ECO:0000256" key="8">
    <source>
        <dbReference type="RuleBase" id="RU003471"/>
    </source>
</evidence>
<dbReference type="PRINTS" id="PR00294">
    <property type="entry name" value="SSBTLNINHBTR"/>
</dbReference>
<dbReference type="EMBL" id="JBHSJB010000018">
    <property type="protein sequence ID" value="MFC5056325.1"/>
    <property type="molecule type" value="Genomic_DNA"/>
</dbReference>
<evidence type="ECO:0000256" key="7">
    <source>
        <dbReference type="ARBA" id="ARBA00023157"/>
    </source>
</evidence>
<reference evidence="12" key="1">
    <citation type="journal article" date="2019" name="Int. J. Syst. Evol. Microbiol.">
        <title>The Global Catalogue of Microorganisms (GCM) 10K type strain sequencing project: providing services to taxonomists for standard genome sequencing and annotation.</title>
        <authorList>
            <consortium name="The Broad Institute Genomics Platform"/>
            <consortium name="The Broad Institute Genome Sequencing Center for Infectious Disease"/>
            <person name="Wu L."/>
            <person name="Ma J."/>
        </authorList>
    </citation>
    <scope>NUCLEOTIDE SEQUENCE [LARGE SCALE GENOMIC DNA]</scope>
    <source>
        <strain evidence="12">KCTC 12848</strain>
    </source>
</reference>
<evidence type="ECO:0000256" key="1">
    <source>
        <dbReference type="ARBA" id="ARBA00004613"/>
    </source>
</evidence>
<comment type="subcellular location">
    <subcellularLocation>
        <location evidence="1">Secreted</location>
    </subcellularLocation>
</comment>
<comment type="caution">
    <text evidence="11">The sequence shown here is derived from an EMBL/GenBank/DDBJ whole genome shotgun (WGS) entry which is preliminary data.</text>
</comment>
<evidence type="ECO:0000256" key="9">
    <source>
        <dbReference type="SAM" id="MobiDB-lite"/>
    </source>
</evidence>
<dbReference type="Pfam" id="PF00720">
    <property type="entry name" value="SSI"/>
    <property type="match status" value="1"/>
</dbReference>
<evidence type="ECO:0000256" key="4">
    <source>
        <dbReference type="ARBA" id="ARBA00022525"/>
    </source>
</evidence>
<sequence>MAIRSNTGHPIGSPTGHATNPNPHGVPVRLQPAGRAPGRRGRRVRRTARDRPAARRPPAGSGLDSTRFSCDPASGEHTRAQTACEEIAAANGDFTQLGADDSRICTYEYDPVTVFAFGVYRGEPVQYVEEFPNRCAMENETGSVFSF</sequence>
<feature type="compositionally biased region" description="Basic residues" evidence="9">
    <location>
        <begin position="37"/>
        <end position="46"/>
    </location>
</feature>
<evidence type="ECO:0000256" key="6">
    <source>
        <dbReference type="ARBA" id="ARBA00022900"/>
    </source>
</evidence>
<comment type="subunit">
    <text evidence="3">Homodimer.</text>
</comment>
<evidence type="ECO:0000313" key="11">
    <source>
        <dbReference type="EMBL" id="MFC5056325.1"/>
    </source>
</evidence>
<keyword evidence="5 8" id="KW-0646">Protease inhibitor</keyword>
<comment type="similarity">
    <text evidence="2 8">Belongs to the protease inhibitor I16 (SSI) family.</text>
</comment>
<keyword evidence="4" id="KW-0964">Secreted</keyword>
<proteinExistence type="inferred from homology"/>
<evidence type="ECO:0000259" key="10">
    <source>
        <dbReference type="Pfam" id="PF00720"/>
    </source>
</evidence>
<keyword evidence="7" id="KW-1015">Disulfide bond</keyword>
<protein>
    <submittedName>
        <fullName evidence="11">SSI family serine proteinase inhibitor</fullName>
    </submittedName>
</protein>
<feature type="domain" description="Subtilisin inhibitor" evidence="10">
    <location>
        <begin position="64"/>
        <end position="133"/>
    </location>
</feature>
<dbReference type="RefSeq" id="WP_344043830.1">
    <property type="nucleotide sequence ID" value="NZ_BAAAKE010000052.1"/>
</dbReference>
<keyword evidence="12" id="KW-1185">Reference proteome</keyword>
<evidence type="ECO:0000313" key="12">
    <source>
        <dbReference type="Proteomes" id="UP001595833"/>
    </source>
</evidence>
<feature type="region of interest" description="Disordered" evidence="9">
    <location>
        <begin position="1"/>
        <end position="78"/>
    </location>
</feature>
<gene>
    <name evidence="11" type="ORF">ACFPFM_21510</name>
</gene>
<keyword evidence="6 8" id="KW-0722">Serine protease inhibitor</keyword>
<dbReference type="InterPro" id="IPR036819">
    <property type="entry name" value="Subtilisin_inhibitor-like_sf"/>
</dbReference>
<evidence type="ECO:0000256" key="3">
    <source>
        <dbReference type="ARBA" id="ARBA00011738"/>
    </source>
</evidence>
<accession>A0ABV9Y172</accession>
<organism evidence="11 12">
    <name type="scientific">Saccharothrix xinjiangensis</name>
    <dbReference type="NCBI Taxonomy" id="204798"/>
    <lineage>
        <taxon>Bacteria</taxon>
        <taxon>Bacillati</taxon>
        <taxon>Actinomycetota</taxon>
        <taxon>Actinomycetes</taxon>
        <taxon>Pseudonocardiales</taxon>
        <taxon>Pseudonocardiaceae</taxon>
        <taxon>Saccharothrix</taxon>
    </lineage>
</organism>
<dbReference type="InterPro" id="IPR000691">
    <property type="entry name" value="Prot_inh_I16_SSI"/>
</dbReference>
<dbReference type="Gene3D" id="3.30.350.10">
    <property type="entry name" value="Subtilisin inhibitor-like"/>
    <property type="match status" value="1"/>
</dbReference>
<name>A0ABV9Y172_9PSEU</name>
<evidence type="ECO:0000256" key="5">
    <source>
        <dbReference type="ARBA" id="ARBA00022690"/>
    </source>
</evidence>
<dbReference type="Proteomes" id="UP001595833">
    <property type="component" value="Unassembled WGS sequence"/>
</dbReference>
<evidence type="ECO:0000256" key="2">
    <source>
        <dbReference type="ARBA" id="ARBA00010472"/>
    </source>
</evidence>
<dbReference type="InterPro" id="IPR023549">
    <property type="entry name" value="Subtilisin_inhibitor"/>
</dbReference>
<dbReference type="SUPFAM" id="SSF55399">
    <property type="entry name" value="Subtilisin inhibitor"/>
    <property type="match status" value="1"/>
</dbReference>